<proteinExistence type="predicted"/>
<accession>A0A5B8R5G5</accession>
<evidence type="ECO:0000313" key="1">
    <source>
        <dbReference type="EMBL" id="QDZ92921.1"/>
    </source>
</evidence>
<reference evidence="1" key="1">
    <citation type="journal article" date="2019" name="Ecotoxicol. Environ. Saf.">
        <title>Microbial characterization of heavy metal resistant bacterial strains isolated from an electroplating wastewater treatment plant.</title>
        <authorList>
            <person name="Cai X."/>
            <person name="Zheng X."/>
            <person name="Zhang D."/>
            <person name="Iqbal W."/>
            <person name="Liu C."/>
            <person name="Yang B."/>
            <person name="Zhao X."/>
            <person name="Lu X."/>
            <person name="Mao Y."/>
        </authorList>
    </citation>
    <scope>NUCLEOTIDE SEQUENCE [LARGE SCALE GENOMIC DNA]</scope>
    <source>
        <strain evidence="1">Ni1-3</strain>
    </source>
</reference>
<gene>
    <name evidence="1" type="ORF">D0436_22060</name>
</gene>
<sequence length="159" mass="18375">MQLQKISFKEAKQLVALTAPHLDVLINQKRQTIVLFYKGMEDILYVKGSQVIVVDDIENLTGFGLVNSIQHLNDIIMRADFEDYISLMNWASSEHLQDAEKMVNQDRILEFHQNASRTALLAASIYENLKSIQAEMRKFETNGLTPFKRAQRRLVKEHL</sequence>
<dbReference type="RefSeq" id="WP_037431849.1">
    <property type="nucleotide sequence ID" value="NZ_CP076856.1"/>
</dbReference>
<dbReference type="EMBL" id="CP031775">
    <property type="protein sequence ID" value="QDZ92921.1"/>
    <property type="molecule type" value="Genomic_DNA"/>
</dbReference>
<organism evidence="1">
    <name type="scientific">Shewanella decolorationis</name>
    <dbReference type="NCBI Taxonomy" id="256839"/>
    <lineage>
        <taxon>Bacteria</taxon>
        <taxon>Pseudomonadati</taxon>
        <taxon>Pseudomonadota</taxon>
        <taxon>Gammaproteobacteria</taxon>
        <taxon>Alteromonadales</taxon>
        <taxon>Shewanellaceae</taxon>
        <taxon>Shewanella</taxon>
    </lineage>
</organism>
<protein>
    <submittedName>
        <fullName evidence="1">Uncharacterized protein</fullName>
    </submittedName>
</protein>
<name>A0A5B8R5G5_9GAMM</name>
<dbReference type="AlphaFoldDB" id="A0A5B8R5G5"/>